<evidence type="ECO:0000259" key="1">
    <source>
        <dbReference type="PROSITE" id="PS51186"/>
    </source>
</evidence>
<dbReference type="PANTHER" id="PTHR37817">
    <property type="entry name" value="N-ACETYLTRANSFERASE EIS"/>
    <property type="match status" value="1"/>
</dbReference>
<protein>
    <submittedName>
        <fullName evidence="2">GNAT family N-acetyltransferase</fullName>
        <ecNumber evidence="2">2.3.1.-</ecNumber>
    </submittedName>
</protein>
<dbReference type="Pfam" id="PF13530">
    <property type="entry name" value="SCP2_2"/>
    <property type="match status" value="1"/>
</dbReference>
<dbReference type="InterPro" id="IPR025559">
    <property type="entry name" value="Eis_dom"/>
</dbReference>
<organism evidence="2 3">
    <name type="scientific">Faecalicatena faecalis</name>
    <dbReference type="NCBI Taxonomy" id="2726362"/>
    <lineage>
        <taxon>Bacteria</taxon>
        <taxon>Bacillati</taxon>
        <taxon>Bacillota</taxon>
        <taxon>Clostridia</taxon>
        <taxon>Lachnospirales</taxon>
        <taxon>Lachnospiraceae</taxon>
        <taxon>Faecalicatena</taxon>
    </lineage>
</organism>
<dbReference type="PROSITE" id="PS51186">
    <property type="entry name" value="GNAT"/>
    <property type="match status" value="1"/>
</dbReference>
<feature type="domain" description="N-acetyltransferase" evidence="1">
    <location>
        <begin position="1"/>
        <end position="156"/>
    </location>
</feature>
<keyword evidence="3" id="KW-1185">Reference proteome</keyword>
<dbReference type="EC" id="2.3.1.-" evidence="2"/>
<keyword evidence="2" id="KW-0808">Transferase</keyword>
<comment type="caution">
    <text evidence="2">The sequence shown here is derived from an EMBL/GenBank/DDBJ whole genome shotgun (WGS) entry which is preliminary data.</text>
</comment>
<dbReference type="InterPro" id="IPR051554">
    <property type="entry name" value="Acetyltransferase_Eis"/>
</dbReference>
<dbReference type="GO" id="GO:0016746">
    <property type="term" value="F:acyltransferase activity"/>
    <property type="evidence" value="ECO:0007669"/>
    <property type="project" value="UniProtKB-KW"/>
</dbReference>
<reference evidence="2 3" key="1">
    <citation type="submission" date="2021-06" db="EMBL/GenBank/DDBJ databases">
        <title>Faecalicatena sp. nov. isolated from porcine feces.</title>
        <authorList>
            <person name="Oh B.S."/>
            <person name="Lee J.H."/>
        </authorList>
    </citation>
    <scope>NUCLEOTIDE SEQUENCE [LARGE SCALE GENOMIC DNA]</scope>
    <source>
        <strain evidence="2 3">AGMB00832</strain>
    </source>
</reference>
<keyword evidence="2" id="KW-0012">Acyltransferase</keyword>
<sequence length="375" mass="43421">MQLRKLEVNEHGLTRGLWEKVFSEDSKEFLDYYYFIKTRDNQIYVIEEDGQIRSMLQLNPYLIQIEDEQFACNYIIAVATEEDYRRRGYMGELLRKSMLDMYAAKEPFTFLMPAAEAIYTPYDFRFIYAQEQYESQGKSGALAVECTDASMRDSAAMAEFFRANFAEQYQVFAVRDEMYYQTMIFEQQSENGGVKLLRKDGNLVGLFAYACEDNTVEIREPLYLPEYEEEFQKAVYALKLGSDAVVKIYADHQNRSGKKVPVIMARILHLETLLSAMKVKDGEELKCSFAVLDSIITKNSRVWELTGGQEDRDIQVRETEDSEGVITISALTSLLFGYKTVEEIRGETDVIIPDRLGQELEKIQTLERVFLNEIV</sequence>
<dbReference type="PANTHER" id="PTHR37817:SF1">
    <property type="entry name" value="N-ACETYLTRANSFERASE EIS"/>
    <property type="match status" value="1"/>
</dbReference>
<dbReference type="Pfam" id="PF13527">
    <property type="entry name" value="Acetyltransf_9"/>
    <property type="match status" value="1"/>
</dbReference>
<dbReference type="InterPro" id="IPR000182">
    <property type="entry name" value="GNAT_dom"/>
</dbReference>
<proteinExistence type="predicted"/>
<dbReference type="EMBL" id="JABACJ020000004">
    <property type="protein sequence ID" value="MBU3875511.1"/>
    <property type="molecule type" value="Genomic_DNA"/>
</dbReference>
<gene>
    <name evidence="2" type="ORF">HGO97_006765</name>
</gene>
<evidence type="ECO:0000313" key="2">
    <source>
        <dbReference type="EMBL" id="MBU3875511.1"/>
    </source>
</evidence>
<name>A0ABS6D266_9FIRM</name>
<evidence type="ECO:0000313" key="3">
    <source>
        <dbReference type="Proteomes" id="UP000723714"/>
    </source>
</evidence>
<accession>A0ABS6D266</accession>
<dbReference type="Proteomes" id="UP000723714">
    <property type="component" value="Unassembled WGS sequence"/>
</dbReference>